<feature type="compositionally biased region" description="Basic and acidic residues" evidence="11">
    <location>
        <begin position="115"/>
        <end position="136"/>
    </location>
</feature>
<evidence type="ECO:0000256" key="1">
    <source>
        <dbReference type="ARBA" id="ARBA00007472"/>
    </source>
</evidence>
<feature type="compositionally biased region" description="Polar residues" evidence="11">
    <location>
        <begin position="378"/>
        <end position="388"/>
    </location>
</feature>
<sequence>MRPMLQHASRSLLEHAAPLISPKISKRTFGFLVQSAARSSSICLRCQFRASPLQDGISHRFQLSPNKLWTYLPDRPFSSSRIVLEKPSDPPQPSKSEISSQTTPPPPSPDIPVPPRDEPTVSRVPHEDLPSHREGQRWDLSKRLAEFMDEILPKLAVVTQKVNNYTGTDYSGIEALRRAIKEQEQVVKARRAAVDIAKQTLDAAHAQQASAQKEVVALLERKHSWSAVDLERYMSLIRSEHVNDQAVQAAKDSVLAADTALEEARSQLEKKERSQYHEEQIWSDTIRRNSTWVTFGLMGLNIFLLLTQLVIIDPWRRRRLVREIRSALDEQKPVLAPAPTAPAILSVEAAIDSVVEPAGLSLESLVEAEAPVEKVTQEPVTPISSDEQSPLAETAPTPAEEIKPIEPPEAANSSAVEISSEVGTTSPLPENAGPTENISSPTSPLSWRNAVPQAFERSKGYVQDLFSERDVTMRKVDLTAAALEGACVGAILMSLLLALVRPK</sequence>
<keyword evidence="2 10" id="KW-0812">Transmembrane</keyword>
<keyword evidence="4 10" id="KW-0809">Transit peptide</keyword>
<evidence type="ECO:0000256" key="3">
    <source>
        <dbReference type="ARBA" id="ARBA00022792"/>
    </source>
</evidence>
<proteinExistence type="inferred from homology"/>
<feature type="compositionally biased region" description="Pro residues" evidence="11">
    <location>
        <begin position="103"/>
        <end position="114"/>
    </location>
</feature>
<protein>
    <recommendedName>
        <fullName evidence="10">Sensitive to high expression protein 9, mitochondrial</fullName>
    </recommendedName>
</protein>
<feature type="transmembrane region" description="Helical" evidence="10">
    <location>
        <begin position="478"/>
        <end position="500"/>
    </location>
</feature>
<evidence type="ECO:0000256" key="11">
    <source>
        <dbReference type="SAM" id="MobiDB-lite"/>
    </source>
</evidence>
<feature type="region of interest" description="Disordered" evidence="11">
    <location>
        <begin position="372"/>
        <end position="446"/>
    </location>
</feature>
<accession>A0A8E2EXS8</accession>
<dbReference type="Proteomes" id="UP000250140">
    <property type="component" value="Unassembled WGS sequence"/>
</dbReference>
<organism evidence="12 13">
    <name type="scientific">Glonium stellatum</name>
    <dbReference type="NCBI Taxonomy" id="574774"/>
    <lineage>
        <taxon>Eukaryota</taxon>
        <taxon>Fungi</taxon>
        <taxon>Dikarya</taxon>
        <taxon>Ascomycota</taxon>
        <taxon>Pezizomycotina</taxon>
        <taxon>Dothideomycetes</taxon>
        <taxon>Pleosporomycetidae</taxon>
        <taxon>Gloniales</taxon>
        <taxon>Gloniaceae</taxon>
        <taxon>Glonium</taxon>
    </lineage>
</organism>
<comment type="subcellular location">
    <subcellularLocation>
        <location evidence="10">Mitochondrion inner membrane</location>
        <topology evidence="10">Multi-pass membrane protein</topology>
    </subcellularLocation>
</comment>
<dbReference type="EMBL" id="KV750020">
    <property type="protein sequence ID" value="OCL06623.1"/>
    <property type="molecule type" value="Genomic_DNA"/>
</dbReference>
<comment type="similarity">
    <text evidence="1 10">Belongs to the SHE9 family.</text>
</comment>
<evidence type="ECO:0000256" key="7">
    <source>
        <dbReference type="ARBA" id="ARBA00023128"/>
    </source>
</evidence>
<evidence type="ECO:0000256" key="5">
    <source>
        <dbReference type="ARBA" id="ARBA00022989"/>
    </source>
</evidence>
<keyword evidence="8 10" id="KW-0472">Membrane</keyword>
<feature type="region of interest" description="Disordered" evidence="11">
    <location>
        <begin position="81"/>
        <end position="136"/>
    </location>
</feature>
<name>A0A8E2EXS8_9PEZI</name>
<reference evidence="12 13" key="1">
    <citation type="journal article" date="2016" name="Nat. Commun.">
        <title>Ectomycorrhizal ecology is imprinted in the genome of the dominant symbiotic fungus Cenococcum geophilum.</title>
        <authorList>
            <consortium name="DOE Joint Genome Institute"/>
            <person name="Peter M."/>
            <person name="Kohler A."/>
            <person name="Ohm R.A."/>
            <person name="Kuo A."/>
            <person name="Krutzmann J."/>
            <person name="Morin E."/>
            <person name="Arend M."/>
            <person name="Barry K.W."/>
            <person name="Binder M."/>
            <person name="Choi C."/>
            <person name="Clum A."/>
            <person name="Copeland A."/>
            <person name="Grisel N."/>
            <person name="Haridas S."/>
            <person name="Kipfer T."/>
            <person name="LaButti K."/>
            <person name="Lindquist E."/>
            <person name="Lipzen A."/>
            <person name="Maire R."/>
            <person name="Meier B."/>
            <person name="Mihaltcheva S."/>
            <person name="Molinier V."/>
            <person name="Murat C."/>
            <person name="Poggeler S."/>
            <person name="Quandt C.A."/>
            <person name="Sperisen C."/>
            <person name="Tritt A."/>
            <person name="Tisserant E."/>
            <person name="Crous P.W."/>
            <person name="Henrissat B."/>
            <person name="Nehls U."/>
            <person name="Egli S."/>
            <person name="Spatafora J.W."/>
            <person name="Grigoriev I.V."/>
            <person name="Martin F.M."/>
        </authorList>
    </citation>
    <scope>NUCLEOTIDE SEQUENCE [LARGE SCALE GENOMIC DNA]</scope>
    <source>
        <strain evidence="12 13">CBS 207.34</strain>
    </source>
</reference>
<dbReference type="InterPro" id="IPR008839">
    <property type="entry name" value="MDM33_fungi"/>
</dbReference>
<keyword evidence="13" id="KW-1185">Reference proteome</keyword>
<evidence type="ECO:0000313" key="12">
    <source>
        <dbReference type="EMBL" id="OCL06623.1"/>
    </source>
</evidence>
<gene>
    <name evidence="12" type="ORF">AOQ84DRAFT_440716</name>
</gene>
<evidence type="ECO:0000256" key="8">
    <source>
        <dbReference type="ARBA" id="ARBA00023136"/>
    </source>
</evidence>
<keyword evidence="6" id="KW-0175">Coiled coil</keyword>
<evidence type="ECO:0000256" key="6">
    <source>
        <dbReference type="ARBA" id="ARBA00023054"/>
    </source>
</evidence>
<comment type="function">
    <text evidence="9">Required for the maintenance of the structure of the mitochondrial inner membrane. Involved in mitochondrial morphology. Causes growth arrest when highly overexpressed.</text>
</comment>
<feature type="compositionally biased region" description="Polar residues" evidence="11">
    <location>
        <begin position="412"/>
        <end position="446"/>
    </location>
</feature>
<evidence type="ECO:0000256" key="9">
    <source>
        <dbReference type="ARBA" id="ARBA00024807"/>
    </source>
</evidence>
<dbReference type="PANTHER" id="PTHR31961:SF3">
    <property type="entry name" value="SENSITIVE TO HIGH EXPRESSION PROTEIN 9, MITOCHONDRIAL"/>
    <property type="match status" value="1"/>
</dbReference>
<dbReference type="AlphaFoldDB" id="A0A8E2EXS8"/>
<keyword evidence="7 10" id="KW-0496">Mitochondrion</keyword>
<feature type="transmembrane region" description="Helical" evidence="10">
    <location>
        <begin position="292"/>
        <end position="312"/>
    </location>
</feature>
<evidence type="ECO:0000313" key="13">
    <source>
        <dbReference type="Proteomes" id="UP000250140"/>
    </source>
</evidence>
<dbReference type="Pfam" id="PF05546">
    <property type="entry name" value="She9_MDM33"/>
    <property type="match status" value="1"/>
</dbReference>
<comment type="subunit">
    <text evidence="10">Homooligomer.</text>
</comment>
<dbReference type="OrthoDB" id="5595506at2759"/>
<dbReference type="GO" id="GO:0005743">
    <property type="term" value="C:mitochondrial inner membrane"/>
    <property type="evidence" value="ECO:0007669"/>
    <property type="project" value="UniProtKB-SubCell"/>
</dbReference>
<evidence type="ECO:0000256" key="10">
    <source>
        <dbReference type="RuleBase" id="RU364128"/>
    </source>
</evidence>
<dbReference type="PANTHER" id="PTHR31961">
    <property type="entry name" value="SENSITIVE TO HIGH EXPRESSION PROTEIN 9, MITOCHONDRIAL"/>
    <property type="match status" value="1"/>
</dbReference>
<keyword evidence="5 10" id="KW-1133">Transmembrane helix</keyword>
<evidence type="ECO:0000256" key="4">
    <source>
        <dbReference type="ARBA" id="ARBA00022946"/>
    </source>
</evidence>
<dbReference type="GO" id="GO:0007007">
    <property type="term" value="P:inner mitochondrial membrane organization"/>
    <property type="evidence" value="ECO:0007669"/>
    <property type="project" value="TreeGrafter"/>
</dbReference>
<keyword evidence="3 10" id="KW-0999">Mitochondrion inner membrane</keyword>
<evidence type="ECO:0000256" key="2">
    <source>
        <dbReference type="ARBA" id="ARBA00022692"/>
    </source>
</evidence>